<dbReference type="WBParaSite" id="MBELARI_LOCUS20187">
    <property type="protein sequence ID" value="MBELARI_LOCUS20187"/>
    <property type="gene ID" value="MBELARI_LOCUS20187"/>
</dbReference>
<accession>A0AAF3F0Z0</accession>
<protein>
    <submittedName>
        <fullName evidence="2">Uncharacterized protein</fullName>
    </submittedName>
</protein>
<sequence length="112" mass="12689">MEFSDVTCRVECLESVGETYIGTLLIGNDFLNITDCHDETKNFGVPTAAFCLEPNSVRNWRALRLKPVETVFGPEDAEIKQVSFQHEDPDTMRTMQVVFEGCHLGGEFKSWL</sequence>
<evidence type="ECO:0000313" key="2">
    <source>
        <dbReference type="WBParaSite" id="MBELARI_LOCUS20187"/>
    </source>
</evidence>
<evidence type="ECO:0000313" key="1">
    <source>
        <dbReference type="Proteomes" id="UP000887575"/>
    </source>
</evidence>
<organism evidence="1 2">
    <name type="scientific">Mesorhabditis belari</name>
    <dbReference type="NCBI Taxonomy" id="2138241"/>
    <lineage>
        <taxon>Eukaryota</taxon>
        <taxon>Metazoa</taxon>
        <taxon>Ecdysozoa</taxon>
        <taxon>Nematoda</taxon>
        <taxon>Chromadorea</taxon>
        <taxon>Rhabditida</taxon>
        <taxon>Rhabditina</taxon>
        <taxon>Rhabditomorpha</taxon>
        <taxon>Rhabditoidea</taxon>
        <taxon>Rhabditidae</taxon>
        <taxon>Mesorhabditinae</taxon>
        <taxon>Mesorhabditis</taxon>
    </lineage>
</organism>
<keyword evidence="1" id="KW-1185">Reference proteome</keyword>
<proteinExistence type="predicted"/>
<dbReference type="Proteomes" id="UP000887575">
    <property type="component" value="Unassembled WGS sequence"/>
</dbReference>
<dbReference type="AlphaFoldDB" id="A0AAF3F0Z0"/>
<reference evidence="2" key="1">
    <citation type="submission" date="2024-02" db="UniProtKB">
        <authorList>
            <consortium name="WormBaseParasite"/>
        </authorList>
    </citation>
    <scope>IDENTIFICATION</scope>
</reference>
<name>A0AAF3F0Z0_9BILA</name>